<dbReference type="InterPro" id="IPR000045">
    <property type="entry name" value="Prepilin_IV_endopep_pep"/>
</dbReference>
<gene>
    <name evidence="4" type="ORF">NFC73_01575</name>
</gene>
<feature type="transmembrane region" description="Helical" evidence="2">
    <location>
        <begin position="12"/>
        <end position="34"/>
    </location>
</feature>
<comment type="similarity">
    <text evidence="1">Belongs to the peptidase A24 family.</text>
</comment>
<sequence length="221" mass="23218">MISLGNAATSEPLFVAVIGLLGFILAPLAEMAIARLLPRLGGLPATRVRVTTAIITFVLCTAFAYRFGPDTALPAFILLAVMGVQLARIDFSLHLLPNPLVLFVFLGGCSLFLASVFAEPQWASLLRALAGAAILFVMYLIMALISPGAIGMGDVKLAGPVGLYLGYLGWSQLLYGGLLGFILNGLVTLYVVRRNRVGRASEVAHGPSMLAAAAGVALFML</sequence>
<dbReference type="Gene3D" id="1.20.120.1220">
    <property type="match status" value="1"/>
</dbReference>
<feature type="transmembrane region" description="Helical" evidence="2">
    <location>
        <begin position="46"/>
        <end position="65"/>
    </location>
</feature>
<feature type="transmembrane region" description="Helical" evidence="2">
    <location>
        <begin position="170"/>
        <end position="191"/>
    </location>
</feature>
<dbReference type="RefSeq" id="WP_254747083.1">
    <property type="nucleotide sequence ID" value="NZ_JANCLV010000001.1"/>
</dbReference>
<comment type="caution">
    <text evidence="4">The sequence shown here is derived from an EMBL/GenBank/DDBJ whole genome shotgun (WGS) entry which is preliminary data.</text>
</comment>
<name>A0ABT1LJ02_9MICC</name>
<feature type="transmembrane region" description="Helical" evidence="2">
    <location>
        <begin position="125"/>
        <end position="150"/>
    </location>
</feature>
<dbReference type="EMBL" id="JANCLV010000001">
    <property type="protein sequence ID" value="MCP8998428.1"/>
    <property type="molecule type" value="Genomic_DNA"/>
</dbReference>
<dbReference type="PANTHER" id="PTHR30487:SF0">
    <property type="entry name" value="PREPILIN LEADER PEPTIDASE_N-METHYLTRANSFERASE-RELATED"/>
    <property type="match status" value="1"/>
</dbReference>
<feature type="domain" description="Prepilin type IV endopeptidase peptidase" evidence="3">
    <location>
        <begin position="78"/>
        <end position="188"/>
    </location>
</feature>
<evidence type="ECO:0000313" key="5">
    <source>
        <dbReference type="Proteomes" id="UP001524318"/>
    </source>
</evidence>
<proteinExistence type="inferred from homology"/>
<keyword evidence="2" id="KW-0812">Transmembrane</keyword>
<dbReference type="PANTHER" id="PTHR30487">
    <property type="entry name" value="TYPE 4 PREPILIN-LIKE PROTEINS LEADER PEPTIDE-PROCESSING ENZYME"/>
    <property type="match status" value="1"/>
</dbReference>
<keyword evidence="5" id="KW-1185">Reference proteome</keyword>
<accession>A0ABT1LJ02</accession>
<keyword evidence="2" id="KW-1133">Transmembrane helix</keyword>
<protein>
    <submittedName>
        <fullName evidence="4">A24 family peptidase</fullName>
    </submittedName>
</protein>
<evidence type="ECO:0000256" key="2">
    <source>
        <dbReference type="SAM" id="Phobius"/>
    </source>
</evidence>
<reference evidence="4 5" key="1">
    <citation type="submission" date="2022-06" db="EMBL/GenBank/DDBJ databases">
        <title>Pseudarthrobacter sp. strain RMG13 Genome sequencing and assembly.</title>
        <authorList>
            <person name="Kim I."/>
        </authorList>
    </citation>
    <scope>NUCLEOTIDE SEQUENCE [LARGE SCALE GENOMIC DNA]</scope>
    <source>
        <strain evidence="4 5">RMG13</strain>
    </source>
</reference>
<organism evidence="4 5">
    <name type="scientific">Pseudarthrobacter humi</name>
    <dbReference type="NCBI Taxonomy" id="2952523"/>
    <lineage>
        <taxon>Bacteria</taxon>
        <taxon>Bacillati</taxon>
        <taxon>Actinomycetota</taxon>
        <taxon>Actinomycetes</taxon>
        <taxon>Micrococcales</taxon>
        <taxon>Micrococcaceae</taxon>
        <taxon>Pseudarthrobacter</taxon>
    </lineage>
</organism>
<feature type="transmembrane region" description="Helical" evidence="2">
    <location>
        <begin position="72"/>
        <end position="88"/>
    </location>
</feature>
<evidence type="ECO:0000256" key="1">
    <source>
        <dbReference type="ARBA" id="ARBA00005801"/>
    </source>
</evidence>
<evidence type="ECO:0000259" key="3">
    <source>
        <dbReference type="Pfam" id="PF01478"/>
    </source>
</evidence>
<dbReference type="Proteomes" id="UP001524318">
    <property type="component" value="Unassembled WGS sequence"/>
</dbReference>
<dbReference type="Pfam" id="PF01478">
    <property type="entry name" value="Peptidase_A24"/>
    <property type="match status" value="1"/>
</dbReference>
<keyword evidence="2" id="KW-0472">Membrane</keyword>
<dbReference type="InterPro" id="IPR050882">
    <property type="entry name" value="Prepilin_peptidase/N-MTase"/>
</dbReference>
<feature type="transmembrane region" description="Helical" evidence="2">
    <location>
        <begin position="100"/>
        <end position="118"/>
    </location>
</feature>
<evidence type="ECO:0000313" key="4">
    <source>
        <dbReference type="EMBL" id="MCP8998428.1"/>
    </source>
</evidence>